<feature type="compositionally biased region" description="Low complexity" evidence="2">
    <location>
        <begin position="336"/>
        <end position="347"/>
    </location>
</feature>
<organism evidence="3 4">
    <name type="scientific">Cryoendolithus antarcticus</name>
    <dbReference type="NCBI Taxonomy" id="1507870"/>
    <lineage>
        <taxon>Eukaryota</taxon>
        <taxon>Fungi</taxon>
        <taxon>Dikarya</taxon>
        <taxon>Ascomycota</taxon>
        <taxon>Pezizomycotina</taxon>
        <taxon>Dothideomycetes</taxon>
        <taxon>Dothideomycetidae</taxon>
        <taxon>Cladosporiales</taxon>
        <taxon>Cladosporiaceae</taxon>
        <taxon>Cryoendolithus</taxon>
    </lineage>
</organism>
<accession>A0A1V8SZJ5</accession>
<dbReference type="InParanoid" id="A0A1V8SZJ5"/>
<evidence type="ECO:0000313" key="3">
    <source>
        <dbReference type="EMBL" id="OQO04595.1"/>
    </source>
</evidence>
<reference evidence="4" key="1">
    <citation type="submission" date="2017-03" db="EMBL/GenBank/DDBJ databases">
        <title>Genomes of endolithic fungi from Antarctica.</title>
        <authorList>
            <person name="Coleine C."/>
            <person name="Masonjones S."/>
            <person name="Stajich J.E."/>
        </authorList>
    </citation>
    <scope>NUCLEOTIDE SEQUENCE [LARGE SCALE GENOMIC DNA]</scope>
    <source>
        <strain evidence="4">CCFEE 5527</strain>
    </source>
</reference>
<feature type="region of interest" description="Disordered" evidence="2">
    <location>
        <begin position="1"/>
        <end position="32"/>
    </location>
</feature>
<feature type="compositionally biased region" description="Polar residues" evidence="2">
    <location>
        <begin position="22"/>
        <end position="32"/>
    </location>
</feature>
<keyword evidence="4" id="KW-1185">Reference proteome</keyword>
<evidence type="ECO:0000313" key="4">
    <source>
        <dbReference type="Proteomes" id="UP000192596"/>
    </source>
</evidence>
<gene>
    <name evidence="3" type="ORF">B0A48_09517</name>
</gene>
<evidence type="ECO:0000256" key="1">
    <source>
        <dbReference type="SAM" id="Coils"/>
    </source>
</evidence>
<feature type="compositionally biased region" description="Polar residues" evidence="2">
    <location>
        <begin position="368"/>
        <end position="377"/>
    </location>
</feature>
<sequence>MANLPAPPRTASTSPDRYRTPSFRNISSSSTGYHGFDLEASDYKSLQLPSPPVLAARPALTSRLLSSITTSQPAASALTRSGSLFHSRARSIAAYVPRLNSSSNPASAEPTQHSPNRLFGDLFNGESAPVRLGVAASSPTKEKEETEFIMEYRPSFTERPSPRSRQTSMIHQTPQSTSKTSWFSRRVTTSPIVPVSTPATEPDDLVTLNVHTALFPHGRSDDLSPHAFNDLLLSATSLLERMQTAYKAEVDLVASVQPELEAQREEVEEAETRSRHLKLQLEHMARRAQEQEQAMRELADQLTAEKMKVHELRSPSRSRSKNLPETPCEPRRRARTSGTTSTASDSGFESDAEESVFSHEGSRGGNATPWSPASSAGTYFREGDEISAWATVEQLRRENRGLKERVGEMESTLETCIELVGGIRL</sequence>
<evidence type="ECO:0000256" key="2">
    <source>
        <dbReference type="SAM" id="MobiDB-lite"/>
    </source>
</evidence>
<name>A0A1V8SZJ5_9PEZI</name>
<proteinExistence type="predicted"/>
<dbReference type="STRING" id="1507870.A0A1V8SZJ5"/>
<dbReference type="OrthoDB" id="5377009at2759"/>
<feature type="region of interest" description="Disordered" evidence="2">
    <location>
        <begin position="156"/>
        <end position="183"/>
    </location>
</feature>
<feature type="region of interest" description="Disordered" evidence="2">
    <location>
        <begin position="309"/>
        <end position="378"/>
    </location>
</feature>
<dbReference type="Proteomes" id="UP000192596">
    <property type="component" value="Unassembled WGS sequence"/>
</dbReference>
<dbReference type="EMBL" id="NAJO01000021">
    <property type="protein sequence ID" value="OQO04595.1"/>
    <property type="molecule type" value="Genomic_DNA"/>
</dbReference>
<keyword evidence="1" id="KW-0175">Coiled coil</keyword>
<feature type="coiled-coil region" evidence="1">
    <location>
        <begin position="260"/>
        <end position="308"/>
    </location>
</feature>
<protein>
    <submittedName>
        <fullName evidence="3">Uncharacterized protein</fullName>
    </submittedName>
</protein>
<comment type="caution">
    <text evidence="3">The sequence shown here is derived from an EMBL/GenBank/DDBJ whole genome shotgun (WGS) entry which is preliminary data.</text>
</comment>
<feature type="compositionally biased region" description="Polar residues" evidence="2">
    <location>
        <begin position="163"/>
        <end position="183"/>
    </location>
</feature>
<dbReference type="AlphaFoldDB" id="A0A1V8SZJ5"/>